<dbReference type="AlphaFoldDB" id="A0A803KTE3"/>
<keyword evidence="10" id="KW-0675">Receptor</keyword>
<evidence type="ECO:0000256" key="12">
    <source>
        <dbReference type="SAM" id="Phobius"/>
    </source>
</evidence>
<evidence type="ECO:0000256" key="5">
    <source>
        <dbReference type="ARBA" id="ARBA00022692"/>
    </source>
</evidence>
<keyword evidence="3" id="KW-1003">Cell membrane</keyword>
<keyword evidence="8 12" id="KW-1133">Transmembrane helix</keyword>
<dbReference type="Pfam" id="PF13855">
    <property type="entry name" value="LRR_8"/>
    <property type="match status" value="1"/>
</dbReference>
<dbReference type="SMART" id="SM00365">
    <property type="entry name" value="LRR_SD22"/>
    <property type="match status" value="5"/>
</dbReference>
<dbReference type="Pfam" id="PF08263">
    <property type="entry name" value="LRRNT_2"/>
    <property type="match status" value="1"/>
</dbReference>
<dbReference type="PANTHER" id="PTHR48063:SF101">
    <property type="entry name" value="LRR RECEPTOR-LIKE SERINE_THREONINE-PROTEIN KINASE FLS2"/>
    <property type="match status" value="1"/>
</dbReference>
<keyword evidence="5 12" id="KW-0812">Transmembrane</keyword>
<dbReference type="Proteomes" id="UP000596660">
    <property type="component" value="Unplaced"/>
</dbReference>
<dbReference type="Gramene" id="AUR62002301-RA">
    <property type="protein sequence ID" value="AUR62002301-RA:cds"/>
    <property type="gene ID" value="AUR62002301"/>
</dbReference>
<evidence type="ECO:0000256" key="3">
    <source>
        <dbReference type="ARBA" id="ARBA00022475"/>
    </source>
</evidence>
<keyword evidence="9 12" id="KW-0472">Membrane</keyword>
<organism evidence="15 16">
    <name type="scientific">Chenopodium quinoa</name>
    <name type="common">Quinoa</name>
    <dbReference type="NCBI Taxonomy" id="63459"/>
    <lineage>
        <taxon>Eukaryota</taxon>
        <taxon>Viridiplantae</taxon>
        <taxon>Streptophyta</taxon>
        <taxon>Embryophyta</taxon>
        <taxon>Tracheophyta</taxon>
        <taxon>Spermatophyta</taxon>
        <taxon>Magnoliopsida</taxon>
        <taxon>eudicotyledons</taxon>
        <taxon>Gunneridae</taxon>
        <taxon>Pentapetalae</taxon>
        <taxon>Caryophyllales</taxon>
        <taxon>Chenopodiaceae</taxon>
        <taxon>Chenopodioideae</taxon>
        <taxon>Atripliceae</taxon>
        <taxon>Chenopodium</taxon>
    </lineage>
</organism>
<keyword evidence="4" id="KW-0433">Leucine-rich repeat</keyword>
<evidence type="ECO:0008006" key="17">
    <source>
        <dbReference type="Google" id="ProtNLM"/>
    </source>
</evidence>
<dbReference type="PRINTS" id="PR00019">
    <property type="entry name" value="LEURICHRPT"/>
</dbReference>
<evidence type="ECO:0000313" key="15">
    <source>
        <dbReference type="EnsemblPlants" id="AUR62002301-RA:cds"/>
    </source>
</evidence>
<keyword evidence="11" id="KW-0325">Glycoprotein</keyword>
<evidence type="ECO:0000256" key="7">
    <source>
        <dbReference type="ARBA" id="ARBA00022737"/>
    </source>
</evidence>
<keyword evidence="7" id="KW-0677">Repeat</keyword>
<feature type="domain" description="Disease resistance R13L4/SHOC-2-like LRR" evidence="14">
    <location>
        <begin position="334"/>
        <end position="524"/>
    </location>
</feature>
<dbReference type="SUPFAM" id="SSF52075">
    <property type="entry name" value="Outer arm dynein light chain 1"/>
    <property type="match status" value="1"/>
</dbReference>
<evidence type="ECO:0000256" key="2">
    <source>
        <dbReference type="ARBA" id="ARBA00009592"/>
    </source>
</evidence>
<evidence type="ECO:0000256" key="10">
    <source>
        <dbReference type="ARBA" id="ARBA00023170"/>
    </source>
</evidence>
<dbReference type="Gene3D" id="3.80.10.10">
    <property type="entry name" value="Ribonuclease Inhibitor"/>
    <property type="match status" value="5"/>
</dbReference>
<comment type="subcellular location">
    <subcellularLocation>
        <location evidence="1">Cell membrane</location>
        <topology evidence="1">Single-pass type I membrane protein</topology>
    </subcellularLocation>
</comment>
<proteinExistence type="inferred from homology"/>
<evidence type="ECO:0000313" key="16">
    <source>
        <dbReference type="Proteomes" id="UP000596660"/>
    </source>
</evidence>
<accession>A0A803KTE3</accession>
<evidence type="ECO:0000259" key="13">
    <source>
        <dbReference type="Pfam" id="PF08263"/>
    </source>
</evidence>
<evidence type="ECO:0000256" key="11">
    <source>
        <dbReference type="ARBA" id="ARBA00023180"/>
    </source>
</evidence>
<name>A0A803KTE3_CHEQI</name>
<dbReference type="InterPro" id="IPR032675">
    <property type="entry name" value="LRR_dom_sf"/>
</dbReference>
<comment type="similarity">
    <text evidence="2">Belongs to the RLP family.</text>
</comment>
<evidence type="ECO:0000256" key="9">
    <source>
        <dbReference type="ARBA" id="ARBA00023136"/>
    </source>
</evidence>
<dbReference type="OMA" id="HANNLNW"/>
<reference evidence="15" key="1">
    <citation type="journal article" date="2017" name="Nature">
        <title>The genome of Chenopodium quinoa.</title>
        <authorList>
            <person name="Jarvis D.E."/>
            <person name="Ho Y.S."/>
            <person name="Lightfoot D.J."/>
            <person name="Schmoeckel S.M."/>
            <person name="Li B."/>
            <person name="Borm T.J.A."/>
            <person name="Ohyanagi H."/>
            <person name="Mineta K."/>
            <person name="Michell C.T."/>
            <person name="Saber N."/>
            <person name="Kharbatia N.M."/>
            <person name="Rupper R.R."/>
            <person name="Sharp A.R."/>
            <person name="Dally N."/>
            <person name="Boughton B.A."/>
            <person name="Woo Y.H."/>
            <person name="Gao G."/>
            <person name="Schijlen E.G.W.M."/>
            <person name="Guo X."/>
            <person name="Momin A.A."/>
            <person name="Negrao S."/>
            <person name="Al-Babili S."/>
            <person name="Gehring C."/>
            <person name="Roessner U."/>
            <person name="Jung C."/>
            <person name="Murphy K."/>
            <person name="Arold S.T."/>
            <person name="Gojobori T."/>
            <person name="van der Linden C.G."/>
            <person name="van Loo E.N."/>
            <person name="Jellen E.N."/>
            <person name="Maughan P.J."/>
            <person name="Tester M."/>
        </authorList>
    </citation>
    <scope>NUCLEOTIDE SEQUENCE [LARGE SCALE GENOMIC DNA]</scope>
    <source>
        <strain evidence="15">cv. PI 614886</strain>
    </source>
</reference>
<dbReference type="SMART" id="SM00369">
    <property type="entry name" value="LRR_TYP"/>
    <property type="match status" value="11"/>
</dbReference>
<sequence>MCIEKEREALLKFKEGIQVDRCGLLSSWGINDDNNRNCCQWRGIRCSNQTGHIIKLDLHGVDIFYLEDHCLQGKVSSSLVDLKHLSYLDLSFNYFDQPIPSFLGSLLSLKYLNLSSAGFSGEIPHQLGNLSSLISLDLKNFFQIDSIDDLIVKNLSWLSHLKLLRYIDMSGIDLERAIDWLRIVNDLPFLRVLQLEYCNLPSRVPWPLSYKNSTTTLSYLSLAGNDLNDLSIFQWLFNLSGMDTHLAHVDLSHNQLEGPFPSAFGKMHNLSYLNLSGNQLEGRLPEALGNMHNLSYLDLSGNQLEDPLPEALGNMHALSHLDLSNNKLQGSIPDTISNIQSLQYLDLSLNKLSQFPKIGNLCSLQVLHLEKANITDELPNIIQTLTGCANKSLLDLCLSDNQIWGPIPDTIGTFSLLQVLRLDHNYLNGTIGRRLGQLSMLETLDLSSNSLHGTLCSSHFSNLSRSSVLDLSNNPALVLDIEDDWVPPFQLDTISLSSCRLGPIFPNWLVSQNTYSHLDISAAGISDSIPDFFTLPSKLTYLSMSNNMMYGTLPYFDVPTTDSMLTIDMSFNNFEGAIPPFPVNLTSLYLNNNRFSDPVLLLCPRGEVRLSNLDLSNNLLFGKLPDCWMNFEQLSILHLENNNFSGGIPPSISYLERLESLHLRNNSFSGELPRSLEDFTSLVFLDLAHNSFTGRILPGIGTNHESLSFLSLGNNNFVGEIPLSLCQLPFLQILDLAVNEISGTIPNCIGNLTAMQSTTDMLPQLQYNGIGSNYVIAIAYTDAATIMWKQTERSFGKFIGLVKLIDLSNNKLEGEIPREISALHGLVSLNLSRNSLVGSITPEIGQLTALEVLGLSNNHLSGEIPASITALSSLSNLDLSNNHFFGEIPKGTQLQGFNASVYAGNPQLCGAPLSNCSWDQPHHNSTRGDNTTPHDDTDDDKMFIVGLYVSVVLGFIIGFWGVYGTLVVKRSWRRAFFQFFDDMKDRLYVMVSSTG</sequence>
<dbReference type="FunFam" id="3.80.10.10:FF:000213">
    <property type="entry name" value="Tyrosine-sulfated glycopeptide receptor 1"/>
    <property type="match status" value="1"/>
</dbReference>
<gene>
    <name evidence="15" type="primary">LOC110718129</name>
</gene>
<evidence type="ECO:0000256" key="6">
    <source>
        <dbReference type="ARBA" id="ARBA00022729"/>
    </source>
</evidence>
<dbReference type="PROSITE" id="PS51450">
    <property type="entry name" value="LRR"/>
    <property type="match status" value="1"/>
</dbReference>
<dbReference type="Pfam" id="PF00560">
    <property type="entry name" value="LRR_1"/>
    <property type="match status" value="12"/>
</dbReference>
<dbReference type="InterPro" id="IPR055414">
    <property type="entry name" value="LRR_R13L4/SHOC2-like"/>
</dbReference>
<keyword evidence="16" id="KW-1185">Reference proteome</keyword>
<dbReference type="EnsemblPlants" id="AUR62002301-RA">
    <property type="protein sequence ID" value="AUR62002301-RA:cds"/>
    <property type="gene ID" value="AUR62002301"/>
</dbReference>
<dbReference type="InterPro" id="IPR046956">
    <property type="entry name" value="RLP23-like"/>
</dbReference>
<dbReference type="InterPro" id="IPR001611">
    <property type="entry name" value="Leu-rich_rpt"/>
</dbReference>
<dbReference type="FunFam" id="3.80.10.10:FF:000095">
    <property type="entry name" value="LRR receptor-like serine/threonine-protein kinase GSO1"/>
    <property type="match status" value="1"/>
</dbReference>
<protein>
    <recommendedName>
        <fullName evidence="17">Leucine-rich repeat-containing N-terminal plant-type domain-containing protein</fullName>
    </recommendedName>
</protein>
<evidence type="ECO:0000256" key="8">
    <source>
        <dbReference type="ARBA" id="ARBA00022989"/>
    </source>
</evidence>
<reference evidence="15" key="2">
    <citation type="submission" date="2021-03" db="UniProtKB">
        <authorList>
            <consortium name="EnsemblPlants"/>
        </authorList>
    </citation>
    <scope>IDENTIFICATION</scope>
</reference>
<dbReference type="PANTHER" id="PTHR48063">
    <property type="entry name" value="LRR RECEPTOR-LIKE KINASE"/>
    <property type="match status" value="1"/>
</dbReference>
<evidence type="ECO:0000259" key="14">
    <source>
        <dbReference type="Pfam" id="PF23598"/>
    </source>
</evidence>
<dbReference type="GO" id="GO:0005886">
    <property type="term" value="C:plasma membrane"/>
    <property type="evidence" value="ECO:0007669"/>
    <property type="project" value="UniProtKB-SubCell"/>
</dbReference>
<evidence type="ECO:0000256" key="4">
    <source>
        <dbReference type="ARBA" id="ARBA00022614"/>
    </source>
</evidence>
<dbReference type="FunFam" id="3.80.10.10:FF:000041">
    <property type="entry name" value="LRR receptor-like serine/threonine-protein kinase ERECTA"/>
    <property type="match status" value="1"/>
</dbReference>
<dbReference type="SUPFAM" id="SSF52058">
    <property type="entry name" value="L domain-like"/>
    <property type="match status" value="3"/>
</dbReference>
<keyword evidence="6" id="KW-0732">Signal</keyword>
<feature type="domain" description="Leucine-rich repeat-containing N-terminal plant-type" evidence="13">
    <location>
        <begin position="5"/>
        <end position="47"/>
    </location>
</feature>
<dbReference type="InterPro" id="IPR013210">
    <property type="entry name" value="LRR_N_plant-typ"/>
</dbReference>
<feature type="transmembrane region" description="Helical" evidence="12">
    <location>
        <begin position="942"/>
        <end position="968"/>
    </location>
</feature>
<dbReference type="InterPro" id="IPR003591">
    <property type="entry name" value="Leu-rich_rpt_typical-subtyp"/>
</dbReference>
<dbReference type="Pfam" id="PF23598">
    <property type="entry name" value="LRR_14"/>
    <property type="match status" value="1"/>
</dbReference>
<evidence type="ECO:0000256" key="1">
    <source>
        <dbReference type="ARBA" id="ARBA00004251"/>
    </source>
</evidence>